<dbReference type="PANTHER" id="PTHR43394">
    <property type="entry name" value="ATP-DEPENDENT PERMEASE MDL1, MITOCHONDRIAL"/>
    <property type="match status" value="1"/>
</dbReference>
<proteinExistence type="predicted"/>
<dbReference type="AlphaFoldDB" id="A0A2T0QXH8"/>
<dbReference type="OrthoDB" id="9806127at2"/>
<reference evidence="8 9" key="1">
    <citation type="submission" date="2018-03" db="EMBL/GenBank/DDBJ databases">
        <title>Genomic Encyclopedia of Archaeal and Bacterial Type Strains, Phase II (KMG-II): from individual species to whole genera.</title>
        <authorList>
            <person name="Goeker M."/>
        </authorList>
    </citation>
    <scope>NUCLEOTIDE SEQUENCE [LARGE SCALE GENOMIC DNA]</scope>
    <source>
        <strain evidence="8 9">DSM 45348</strain>
    </source>
</reference>
<protein>
    <submittedName>
        <fullName evidence="8">ABC transporter transmembrane protein</fullName>
    </submittedName>
</protein>
<dbReference type="PANTHER" id="PTHR43394:SF1">
    <property type="entry name" value="ATP-BINDING CASSETTE SUB-FAMILY B MEMBER 10, MITOCHONDRIAL"/>
    <property type="match status" value="1"/>
</dbReference>
<evidence type="ECO:0000313" key="9">
    <source>
        <dbReference type="Proteomes" id="UP000239209"/>
    </source>
</evidence>
<evidence type="ECO:0000256" key="5">
    <source>
        <dbReference type="SAM" id="Phobius"/>
    </source>
</evidence>
<dbReference type="Gene3D" id="1.20.1560.10">
    <property type="entry name" value="ABC transporter type 1, transmembrane domain"/>
    <property type="match status" value="1"/>
</dbReference>
<feature type="chain" id="PRO_5015603770" evidence="6">
    <location>
        <begin position="21"/>
        <end position="175"/>
    </location>
</feature>
<dbReference type="GO" id="GO:0005524">
    <property type="term" value="F:ATP binding"/>
    <property type="evidence" value="ECO:0007669"/>
    <property type="project" value="InterPro"/>
</dbReference>
<keyword evidence="3 5" id="KW-1133">Transmembrane helix</keyword>
<dbReference type="InterPro" id="IPR011527">
    <property type="entry name" value="ABC1_TM_dom"/>
</dbReference>
<keyword evidence="4 5" id="KW-0472">Membrane</keyword>
<evidence type="ECO:0000259" key="7">
    <source>
        <dbReference type="PROSITE" id="PS50929"/>
    </source>
</evidence>
<dbReference type="Proteomes" id="UP000239209">
    <property type="component" value="Unassembled WGS sequence"/>
</dbReference>
<keyword evidence="9" id="KW-1185">Reference proteome</keyword>
<dbReference type="PROSITE" id="PS50929">
    <property type="entry name" value="ABC_TM1F"/>
    <property type="match status" value="1"/>
</dbReference>
<feature type="transmembrane region" description="Helical" evidence="5">
    <location>
        <begin position="128"/>
        <end position="147"/>
    </location>
</feature>
<dbReference type="SUPFAM" id="SSF90123">
    <property type="entry name" value="ABC transporter transmembrane region"/>
    <property type="match status" value="1"/>
</dbReference>
<keyword evidence="6" id="KW-0732">Signal</keyword>
<evidence type="ECO:0000256" key="3">
    <source>
        <dbReference type="ARBA" id="ARBA00022989"/>
    </source>
</evidence>
<dbReference type="Pfam" id="PF00664">
    <property type="entry name" value="ABC_membrane"/>
    <property type="match status" value="1"/>
</dbReference>
<dbReference type="InterPro" id="IPR039421">
    <property type="entry name" value="Type_1_exporter"/>
</dbReference>
<comment type="caution">
    <text evidence="8">The sequence shown here is derived from an EMBL/GenBank/DDBJ whole genome shotgun (WGS) entry which is preliminary data.</text>
</comment>
<feature type="domain" description="ABC transmembrane type-1" evidence="7">
    <location>
        <begin position="10"/>
        <end position="156"/>
    </location>
</feature>
<keyword evidence="2 5" id="KW-0812">Transmembrane</keyword>
<evidence type="ECO:0000256" key="6">
    <source>
        <dbReference type="SAM" id="SignalP"/>
    </source>
</evidence>
<organism evidence="8 9">
    <name type="scientific">Pseudosporangium ferrugineum</name>
    <dbReference type="NCBI Taxonomy" id="439699"/>
    <lineage>
        <taxon>Bacteria</taxon>
        <taxon>Bacillati</taxon>
        <taxon>Actinomycetota</taxon>
        <taxon>Actinomycetes</taxon>
        <taxon>Micromonosporales</taxon>
        <taxon>Micromonosporaceae</taxon>
        <taxon>Pseudosporangium</taxon>
    </lineage>
</organism>
<evidence type="ECO:0000256" key="1">
    <source>
        <dbReference type="ARBA" id="ARBA00004651"/>
    </source>
</evidence>
<dbReference type="InterPro" id="IPR036640">
    <property type="entry name" value="ABC1_TM_sf"/>
</dbReference>
<evidence type="ECO:0000256" key="2">
    <source>
        <dbReference type="ARBA" id="ARBA00022692"/>
    </source>
</evidence>
<evidence type="ECO:0000313" key="8">
    <source>
        <dbReference type="EMBL" id="PRY10735.1"/>
    </source>
</evidence>
<comment type="subcellular location">
    <subcellularLocation>
        <location evidence="1">Cell membrane</location>
        <topology evidence="1">Multi-pass membrane protein</topology>
    </subcellularLocation>
</comment>
<feature type="signal peptide" evidence="6">
    <location>
        <begin position="1"/>
        <end position="20"/>
    </location>
</feature>
<name>A0A2T0QXH8_9ACTN</name>
<evidence type="ECO:0000256" key="4">
    <source>
        <dbReference type="ARBA" id="ARBA00023136"/>
    </source>
</evidence>
<feature type="transmembrane region" description="Helical" evidence="5">
    <location>
        <begin position="44"/>
        <end position="66"/>
    </location>
</feature>
<dbReference type="EMBL" id="PVZG01000087">
    <property type="protein sequence ID" value="PRY10735.1"/>
    <property type="molecule type" value="Genomic_DNA"/>
</dbReference>
<dbReference type="GO" id="GO:0005886">
    <property type="term" value="C:plasma membrane"/>
    <property type="evidence" value="ECO:0007669"/>
    <property type="project" value="UniProtKB-SubCell"/>
</dbReference>
<dbReference type="GO" id="GO:0015421">
    <property type="term" value="F:ABC-type oligopeptide transporter activity"/>
    <property type="evidence" value="ECO:0007669"/>
    <property type="project" value="TreeGrafter"/>
</dbReference>
<gene>
    <name evidence="8" type="ORF">CLV70_1871</name>
</gene>
<dbReference type="RefSeq" id="WP_158277953.1">
    <property type="nucleotide sequence ID" value="NZ_PVZG01000087.1"/>
</dbReference>
<accession>A0A2T0QXH8</accession>
<sequence>MARPYRLSLILLALTTAASAAITAVSPLLLKVIVDDGIVPGRMSVVVAVAATIAGLALVDAGCVYLQVRFSSQVGEGLVHDLRTRAFEHVQQQPLAFFLRTRTGSLVSRLSTDVVGAREAVTSLLSQAIAATMTLVLVLVVMFYLSWQLSLAALIMTSAIQTECDASRVMKERCT</sequence>